<accession>A0A1C7I9H2</accession>
<sequence length="87" mass="9955">MRIIIRSKDVRLFIPVPLRLAGFAIACIPECAVREMQNALPAPYGKDINKKFLRQACRECYQVLRQYKGLEIINVTAQDGTYVSVRL</sequence>
<organism evidence="1 2">
    <name type="scientific">Blautia pseudococcoides</name>
    <dbReference type="NCBI Taxonomy" id="1796616"/>
    <lineage>
        <taxon>Bacteria</taxon>
        <taxon>Bacillati</taxon>
        <taxon>Bacillota</taxon>
        <taxon>Clostridia</taxon>
        <taxon>Lachnospirales</taxon>
        <taxon>Lachnospiraceae</taxon>
        <taxon>Blautia</taxon>
    </lineage>
</organism>
<dbReference type="OrthoDB" id="1973431at2"/>
<proteinExistence type="predicted"/>
<dbReference type="AlphaFoldDB" id="A0A1C7I9H2"/>
<evidence type="ECO:0000313" key="1">
    <source>
        <dbReference type="EMBL" id="ANU76320.1"/>
    </source>
</evidence>
<dbReference type="EMBL" id="CP015405">
    <property type="protein sequence ID" value="ANU76320.1"/>
    <property type="molecule type" value="Genomic_DNA"/>
</dbReference>
<reference evidence="1" key="1">
    <citation type="submission" date="2017-04" db="EMBL/GenBank/DDBJ databases">
        <title>Complete Genome Sequences of Twelve Strains of a Stable Defined Moderately Diverse Mouse Microbiota 2 (sDMDMm2).</title>
        <authorList>
            <person name="Uchimura Y."/>
            <person name="Wyss M."/>
            <person name="Brugiroux S."/>
            <person name="Limenitakis J.P."/>
            <person name="Stecher B."/>
            <person name="McCoy K.D."/>
            <person name="Macpherson A.J."/>
        </authorList>
    </citation>
    <scope>NUCLEOTIDE SEQUENCE</scope>
    <source>
        <strain evidence="1">YL58</strain>
    </source>
</reference>
<evidence type="ECO:0000313" key="2">
    <source>
        <dbReference type="Proteomes" id="UP000092574"/>
    </source>
</evidence>
<dbReference type="KEGG" id="byl:A4V09_11405"/>
<dbReference type="STRING" id="1796616.A4V09_11405"/>
<dbReference type="RefSeq" id="WP_065542490.1">
    <property type="nucleotide sequence ID" value="NZ_CP015405.2"/>
</dbReference>
<name>A0A1C7I9H2_9FIRM</name>
<gene>
    <name evidence="1" type="ORF">A4V09_11405</name>
</gene>
<protein>
    <submittedName>
        <fullName evidence="1">Uncharacterized protein</fullName>
    </submittedName>
</protein>
<dbReference type="Proteomes" id="UP000092574">
    <property type="component" value="Chromosome"/>
</dbReference>
<keyword evidence="2" id="KW-1185">Reference proteome</keyword>